<evidence type="ECO:0000313" key="4">
    <source>
        <dbReference type="Proteomes" id="UP000000305"/>
    </source>
</evidence>
<dbReference type="EMBL" id="GL732927">
    <property type="protein sequence ID" value="EFX63908.1"/>
    <property type="molecule type" value="Genomic_DNA"/>
</dbReference>
<protein>
    <recommendedName>
        <fullName evidence="2">Chromo domain-containing protein</fullName>
    </recommendedName>
</protein>
<dbReference type="Proteomes" id="UP000000305">
    <property type="component" value="Unassembled WGS sequence"/>
</dbReference>
<dbReference type="PROSITE" id="PS50013">
    <property type="entry name" value="CHROMO_2"/>
    <property type="match status" value="1"/>
</dbReference>
<dbReference type="InterPro" id="IPR023780">
    <property type="entry name" value="Chromo_domain"/>
</dbReference>
<keyword evidence="4" id="KW-1185">Reference proteome</keyword>
<feature type="domain" description="Chromo" evidence="2">
    <location>
        <begin position="53"/>
        <end position="102"/>
    </location>
</feature>
<dbReference type="Pfam" id="PF00385">
    <property type="entry name" value="Chromo"/>
    <property type="match status" value="1"/>
</dbReference>
<dbReference type="GO" id="GO:0005721">
    <property type="term" value="C:pericentric heterochromatin"/>
    <property type="evidence" value="ECO:0000318"/>
    <property type="project" value="GO_Central"/>
</dbReference>
<dbReference type="GO" id="GO:0003682">
    <property type="term" value="F:chromatin binding"/>
    <property type="evidence" value="ECO:0000318"/>
    <property type="project" value="GO_Central"/>
</dbReference>
<evidence type="ECO:0000256" key="1">
    <source>
        <dbReference type="SAM" id="MobiDB-lite"/>
    </source>
</evidence>
<dbReference type="CDD" id="cd00024">
    <property type="entry name" value="CD_CSD"/>
    <property type="match status" value="1"/>
</dbReference>
<name>E9HWH3_DAPPU</name>
<evidence type="ECO:0000313" key="3">
    <source>
        <dbReference type="EMBL" id="EFX63908.1"/>
    </source>
</evidence>
<feature type="region of interest" description="Disordered" evidence="1">
    <location>
        <begin position="167"/>
        <end position="190"/>
    </location>
</feature>
<dbReference type="HOGENOM" id="CLU_824555_0_0_1"/>
<accession>E9HWH3</accession>
<dbReference type="KEGG" id="dpx:DAPPUDRAFT_267437"/>
<dbReference type="AlphaFoldDB" id="E9HWH3"/>
<feature type="region of interest" description="Disordered" evidence="1">
    <location>
        <begin position="205"/>
        <end position="246"/>
    </location>
</feature>
<dbReference type="OrthoDB" id="273092at2759"/>
<gene>
    <name evidence="3" type="ORF">DAPPUDRAFT_267437</name>
</gene>
<feature type="compositionally biased region" description="Basic and acidic residues" evidence="1">
    <location>
        <begin position="211"/>
        <end position="243"/>
    </location>
</feature>
<dbReference type="InterPro" id="IPR000953">
    <property type="entry name" value="Chromo/chromo_shadow_dom"/>
</dbReference>
<dbReference type="GO" id="GO:0031507">
    <property type="term" value="P:heterochromatin formation"/>
    <property type="evidence" value="ECO:0000318"/>
    <property type="project" value="GO_Central"/>
</dbReference>
<dbReference type="InterPro" id="IPR016197">
    <property type="entry name" value="Chromo-like_dom_sf"/>
</dbReference>
<dbReference type="Gene3D" id="2.40.50.40">
    <property type="match status" value="1"/>
</dbReference>
<evidence type="ECO:0000259" key="2">
    <source>
        <dbReference type="PROSITE" id="PS50013"/>
    </source>
</evidence>
<dbReference type="SMART" id="SM00298">
    <property type="entry name" value="CHROMO"/>
    <property type="match status" value="1"/>
</dbReference>
<feature type="compositionally biased region" description="Acidic residues" evidence="1">
    <location>
        <begin position="172"/>
        <end position="190"/>
    </location>
</feature>
<organism evidence="3 4">
    <name type="scientific">Daphnia pulex</name>
    <name type="common">Water flea</name>
    <dbReference type="NCBI Taxonomy" id="6669"/>
    <lineage>
        <taxon>Eukaryota</taxon>
        <taxon>Metazoa</taxon>
        <taxon>Ecdysozoa</taxon>
        <taxon>Arthropoda</taxon>
        <taxon>Crustacea</taxon>
        <taxon>Branchiopoda</taxon>
        <taxon>Diplostraca</taxon>
        <taxon>Cladocera</taxon>
        <taxon>Anomopoda</taxon>
        <taxon>Daphniidae</taxon>
        <taxon>Daphnia</taxon>
    </lineage>
</organism>
<dbReference type="SUPFAM" id="SSF54160">
    <property type="entry name" value="Chromo domain-like"/>
    <property type="match status" value="1"/>
</dbReference>
<reference evidence="3 4" key="1">
    <citation type="journal article" date="2011" name="Science">
        <title>The ecoresponsive genome of Daphnia pulex.</title>
        <authorList>
            <person name="Colbourne J.K."/>
            <person name="Pfrender M.E."/>
            <person name="Gilbert D."/>
            <person name="Thomas W.K."/>
            <person name="Tucker A."/>
            <person name="Oakley T.H."/>
            <person name="Tokishita S."/>
            <person name="Aerts A."/>
            <person name="Arnold G.J."/>
            <person name="Basu M.K."/>
            <person name="Bauer D.J."/>
            <person name="Caceres C.E."/>
            <person name="Carmel L."/>
            <person name="Casola C."/>
            <person name="Choi J.H."/>
            <person name="Detter J.C."/>
            <person name="Dong Q."/>
            <person name="Dusheyko S."/>
            <person name="Eads B.D."/>
            <person name="Frohlich T."/>
            <person name="Geiler-Samerotte K.A."/>
            <person name="Gerlach D."/>
            <person name="Hatcher P."/>
            <person name="Jogdeo S."/>
            <person name="Krijgsveld J."/>
            <person name="Kriventseva E.V."/>
            <person name="Kultz D."/>
            <person name="Laforsch C."/>
            <person name="Lindquist E."/>
            <person name="Lopez J."/>
            <person name="Manak J.R."/>
            <person name="Muller J."/>
            <person name="Pangilinan J."/>
            <person name="Patwardhan R.P."/>
            <person name="Pitluck S."/>
            <person name="Pritham E.J."/>
            <person name="Rechtsteiner A."/>
            <person name="Rho M."/>
            <person name="Rogozin I.B."/>
            <person name="Sakarya O."/>
            <person name="Salamov A."/>
            <person name="Schaack S."/>
            <person name="Shapiro H."/>
            <person name="Shiga Y."/>
            <person name="Skalitzky C."/>
            <person name="Smith Z."/>
            <person name="Souvorov A."/>
            <person name="Sung W."/>
            <person name="Tang Z."/>
            <person name="Tsuchiya D."/>
            <person name="Tu H."/>
            <person name="Vos H."/>
            <person name="Wang M."/>
            <person name="Wolf Y.I."/>
            <person name="Yamagata H."/>
            <person name="Yamada T."/>
            <person name="Ye Y."/>
            <person name="Shaw J.R."/>
            <person name="Andrews J."/>
            <person name="Crease T.J."/>
            <person name="Tang H."/>
            <person name="Lucas S.M."/>
            <person name="Robertson H.M."/>
            <person name="Bork P."/>
            <person name="Koonin E.V."/>
            <person name="Zdobnov E.M."/>
            <person name="Grigoriev I.V."/>
            <person name="Lynch M."/>
            <person name="Boore J.L."/>
        </authorList>
    </citation>
    <scope>NUCLEOTIDE SEQUENCE [LARGE SCALE GENOMIC DNA]</scope>
</reference>
<dbReference type="InParanoid" id="E9HWH3"/>
<sequence length="337" mass="40454">MGIVEQFWFRLKSIVDYSIYFDEEEDEVPMEENVPVPNYVPVERRNRDPELEYPVERVCQHRFNEENEVEFLLKWEGYDAESNSWELYANCKCYPLLMRYIESIMDENVLRTLTGAVDVDVVEHHITQHGVQLCKLYKDLGLKIQHEELDEQWELVQELEQREQERVQEQDRELEEQDRELEEQDRELEEQERRMIRNLEEMEELEEDLEREQVREMEQEREVRGREVREEQQQPREVREEQQQRVQLSRGEKRRLKSIKCSKWHISAMGPSRADVAQRAEIYVQFRVLQRKMDKVADATTASPTPFSANHSYLASSLPALAESIRRTDMDGCGITR</sequence>
<proteinExistence type="predicted"/>